<organism evidence="12 13">
    <name type="scientific">Rhododendron simsii</name>
    <name type="common">Sims's rhododendron</name>
    <dbReference type="NCBI Taxonomy" id="118357"/>
    <lineage>
        <taxon>Eukaryota</taxon>
        <taxon>Viridiplantae</taxon>
        <taxon>Streptophyta</taxon>
        <taxon>Embryophyta</taxon>
        <taxon>Tracheophyta</taxon>
        <taxon>Spermatophyta</taxon>
        <taxon>Magnoliopsida</taxon>
        <taxon>eudicotyledons</taxon>
        <taxon>Gunneridae</taxon>
        <taxon>Pentapetalae</taxon>
        <taxon>asterids</taxon>
        <taxon>Ericales</taxon>
        <taxon>Ericaceae</taxon>
        <taxon>Ericoideae</taxon>
        <taxon>Rhodoreae</taxon>
        <taxon>Rhododendron</taxon>
    </lineage>
</organism>
<evidence type="ECO:0000256" key="11">
    <source>
        <dbReference type="RuleBase" id="RU000461"/>
    </source>
</evidence>
<dbReference type="Gene3D" id="1.10.630.10">
    <property type="entry name" value="Cytochrome P450"/>
    <property type="match status" value="1"/>
</dbReference>
<evidence type="ECO:0000256" key="4">
    <source>
        <dbReference type="ARBA" id="ARBA00022692"/>
    </source>
</evidence>
<sequence length="88" mass="9861">MQTTTIHRDKAIYGPDAMEFNPERFFEGLVAATKGHLAFLAFGWGSRACPAQVFTLTQVKLGIAMILRKFSFELFTFLQACSQIHVCS</sequence>
<evidence type="ECO:0000256" key="9">
    <source>
        <dbReference type="ARBA" id="ARBA00023033"/>
    </source>
</evidence>
<gene>
    <name evidence="12" type="ORF">RHSIM_Rhsim07G0057100</name>
</gene>
<keyword evidence="3 11" id="KW-0349">Heme</keyword>
<dbReference type="InterPro" id="IPR017972">
    <property type="entry name" value="Cyt_P450_CS"/>
</dbReference>
<comment type="subcellular location">
    <subcellularLocation>
        <location evidence="1">Membrane</location>
    </subcellularLocation>
</comment>
<evidence type="ECO:0000256" key="2">
    <source>
        <dbReference type="ARBA" id="ARBA00010617"/>
    </source>
</evidence>
<dbReference type="Proteomes" id="UP000626092">
    <property type="component" value="Unassembled WGS sequence"/>
</dbReference>
<dbReference type="PANTHER" id="PTHR24282">
    <property type="entry name" value="CYTOCHROME P450 FAMILY MEMBER"/>
    <property type="match status" value="1"/>
</dbReference>
<keyword evidence="4" id="KW-0812">Transmembrane</keyword>
<dbReference type="OrthoDB" id="1470350at2759"/>
<dbReference type="GO" id="GO:0016020">
    <property type="term" value="C:membrane"/>
    <property type="evidence" value="ECO:0007669"/>
    <property type="project" value="UniProtKB-SubCell"/>
</dbReference>
<evidence type="ECO:0000256" key="6">
    <source>
        <dbReference type="ARBA" id="ARBA00022989"/>
    </source>
</evidence>
<evidence type="ECO:0000256" key="10">
    <source>
        <dbReference type="ARBA" id="ARBA00023136"/>
    </source>
</evidence>
<accession>A0A834GLU3</accession>
<evidence type="ECO:0000256" key="8">
    <source>
        <dbReference type="ARBA" id="ARBA00023004"/>
    </source>
</evidence>
<comment type="similarity">
    <text evidence="2 11">Belongs to the cytochrome P450 family.</text>
</comment>
<evidence type="ECO:0000256" key="3">
    <source>
        <dbReference type="ARBA" id="ARBA00022617"/>
    </source>
</evidence>
<reference evidence="12" key="1">
    <citation type="submission" date="2019-11" db="EMBL/GenBank/DDBJ databases">
        <authorList>
            <person name="Liu Y."/>
            <person name="Hou J."/>
            <person name="Li T.-Q."/>
            <person name="Guan C.-H."/>
            <person name="Wu X."/>
            <person name="Wu H.-Z."/>
            <person name="Ling F."/>
            <person name="Zhang R."/>
            <person name="Shi X.-G."/>
            <person name="Ren J.-P."/>
            <person name="Chen E.-F."/>
            <person name="Sun J.-M."/>
        </authorList>
    </citation>
    <scope>NUCLEOTIDE SEQUENCE</scope>
    <source>
        <strain evidence="12">Adult_tree_wgs_1</strain>
        <tissue evidence="12">Leaves</tissue>
    </source>
</reference>
<dbReference type="SUPFAM" id="SSF48264">
    <property type="entry name" value="Cytochrome P450"/>
    <property type="match status" value="1"/>
</dbReference>
<keyword evidence="7 11" id="KW-0560">Oxidoreductase</keyword>
<dbReference type="GO" id="GO:0016705">
    <property type="term" value="F:oxidoreductase activity, acting on paired donors, with incorporation or reduction of molecular oxygen"/>
    <property type="evidence" value="ECO:0007669"/>
    <property type="project" value="InterPro"/>
</dbReference>
<keyword evidence="5 11" id="KW-0479">Metal-binding</keyword>
<dbReference type="InterPro" id="IPR001128">
    <property type="entry name" value="Cyt_P450"/>
</dbReference>
<evidence type="ECO:0000256" key="5">
    <source>
        <dbReference type="ARBA" id="ARBA00022723"/>
    </source>
</evidence>
<name>A0A834GLU3_RHOSS</name>
<comment type="caution">
    <text evidence="12">The sequence shown here is derived from an EMBL/GenBank/DDBJ whole genome shotgun (WGS) entry which is preliminary data.</text>
</comment>
<evidence type="ECO:0000313" key="13">
    <source>
        <dbReference type="Proteomes" id="UP000626092"/>
    </source>
</evidence>
<keyword evidence="10" id="KW-0472">Membrane</keyword>
<keyword evidence="13" id="KW-1185">Reference proteome</keyword>
<dbReference type="EMBL" id="WJXA01000007">
    <property type="protein sequence ID" value="KAF7138073.1"/>
    <property type="molecule type" value="Genomic_DNA"/>
</dbReference>
<dbReference type="PANTHER" id="PTHR24282:SF194">
    <property type="entry name" value="CYTOCHROME P450 CYP72A219-LIKE"/>
    <property type="match status" value="1"/>
</dbReference>
<dbReference type="GO" id="GO:0020037">
    <property type="term" value="F:heme binding"/>
    <property type="evidence" value="ECO:0007669"/>
    <property type="project" value="InterPro"/>
</dbReference>
<keyword evidence="6" id="KW-1133">Transmembrane helix</keyword>
<protein>
    <recommendedName>
        <fullName evidence="14">Cytochrome P450</fullName>
    </recommendedName>
</protein>
<evidence type="ECO:0000256" key="1">
    <source>
        <dbReference type="ARBA" id="ARBA00004370"/>
    </source>
</evidence>
<proteinExistence type="inferred from homology"/>
<dbReference type="AlphaFoldDB" id="A0A834GLU3"/>
<evidence type="ECO:0000313" key="12">
    <source>
        <dbReference type="EMBL" id="KAF7138073.1"/>
    </source>
</evidence>
<keyword evidence="9 11" id="KW-0503">Monooxygenase</keyword>
<dbReference type="InterPro" id="IPR036396">
    <property type="entry name" value="Cyt_P450_sf"/>
</dbReference>
<dbReference type="InterPro" id="IPR050665">
    <property type="entry name" value="Cytochrome_P450_Monooxygen"/>
</dbReference>
<dbReference type="GO" id="GO:0005506">
    <property type="term" value="F:iron ion binding"/>
    <property type="evidence" value="ECO:0007669"/>
    <property type="project" value="InterPro"/>
</dbReference>
<dbReference type="PROSITE" id="PS00086">
    <property type="entry name" value="CYTOCHROME_P450"/>
    <property type="match status" value="1"/>
</dbReference>
<dbReference type="Pfam" id="PF00067">
    <property type="entry name" value="p450"/>
    <property type="match status" value="1"/>
</dbReference>
<evidence type="ECO:0008006" key="14">
    <source>
        <dbReference type="Google" id="ProtNLM"/>
    </source>
</evidence>
<dbReference type="GO" id="GO:0004497">
    <property type="term" value="F:monooxygenase activity"/>
    <property type="evidence" value="ECO:0007669"/>
    <property type="project" value="UniProtKB-KW"/>
</dbReference>
<evidence type="ECO:0000256" key="7">
    <source>
        <dbReference type="ARBA" id="ARBA00023002"/>
    </source>
</evidence>
<keyword evidence="8 11" id="KW-0408">Iron</keyword>